<keyword evidence="4" id="KW-1185">Reference proteome</keyword>
<comment type="caution">
    <text evidence="3">The sequence shown here is derived from an EMBL/GenBank/DDBJ whole genome shotgun (WGS) entry which is preliminary data.</text>
</comment>
<evidence type="ECO:0000313" key="4">
    <source>
        <dbReference type="Proteomes" id="UP000812287"/>
    </source>
</evidence>
<dbReference type="InterPro" id="IPR000953">
    <property type="entry name" value="Chromo/chromo_shadow_dom"/>
</dbReference>
<feature type="domain" description="Chromo" evidence="2">
    <location>
        <begin position="6"/>
        <end position="57"/>
    </location>
</feature>
<dbReference type="GO" id="GO:0006338">
    <property type="term" value="P:chromatin remodeling"/>
    <property type="evidence" value="ECO:0007669"/>
    <property type="project" value="UniProtKB-ARBA"/>
</dbReference>
<evidence type="ECO:0000313" key="3">
    <source>
        <dbReference type="EMBL" id="KAG7450284.1"/>
    </source>
</evidence>
<dbReference type="EMBL" id="MU250526">
    <property type="protein sequence ID" value="KAG7450284.1"/>
    <property type="molecule type" value="Genomic_DNA"/>
</dbReference>
<dbReference type="SUPFAM" id="SSF54160">
    <property type="entry name" value="Chromo domain-like"/>
    <property type="match status" value="1"/>
</dbReference>
<evidence type="ECO:0000259" key="2">
    <source>
        <dbReference type="PROSITE" id="PS50013"/>
    </source>
</evidence>
<dbReference type="RefSeq" id="XP_043043784.1">
    <property type="nucleotide sequence ID" value="XM_043181178.1"/>
</dbReference>
<protein>
    <recommendedName>
        <fullName evidence="2">Chromo domain-containing protein</fullName>
    </recommendedName>
</protein>
<dbReference type="InterPro" id="IPR023780">
    <property type="entry name" value="Chromo_domain"/>
</dbReference>
<dbReference type="Gene3D" id="2.40.50.40">
    <property type="match status" value="1"/>
</dbReference>
<organism evidence="3 4">
    <name type="scientific">Guyanagaster necrorhizus</name>
    <dbReference type="NCBI Taxonomy" id="856835"/>
    <lineage>
        <taxon>Eukaryota</taxon>
        <taxon>Fungi</taxon>
        <taxon>Dikarya</taxon>
        <taxon>Basidiomycota</taxon>
        <taxon>Agaricomycotina</taxon>
        <taxon>Agaricomycetes</taxon>
        <taxon>Agaricomycetidae</taxon>
        <taxon>Agaricales</taxon>
        <taxon>Marasmiineae</taxon>
        <taxon>Physalacriaceae</taxon>
        <taxon>Guyanagaster</taxon>
    </lineage>
</organism>
<gene>
    <name evidence="3" type="ORF">BT62DRAFT_502243</name>
</gene>
<dbReference type="PROSITE" id="PS50013">
    <property type="entry name" value="CHROMO_2"/>
    <property type="match status" value="1"/>
</dbReference>
<accession>A0A9P7W1J9</accession>
<dbReference type="GeneID" id="66103474"/>
<feature type="compositionally biased region" description="Basic and acidic residues" evidence="1">
    <location>
        <begin position="123"/>
        <end position="132"/>
    </location>
</feature>
<dbReference type="OrthoDB" id="433924at2759"/>
<sequence>MTGKKYEVEVVKEARRTRLNKWEYLTKWFGYEDDENTWQTEYSLQSHCSRLLESFWNHVGDGNYDFACTGRIIKADPEWIAKEQNYFRDTYIHKTHERLTIRIPARPLVVHQEHKQVPSPHESTSHRRDDKIPSTARSADAPGSLPETPRVSRGPTTQTLPTFSPNDQSEQHSKSKYSGLKFYKSGSADSIFLGGYDPHASISKDVGDALFATATDSTMTSALYDDGSSYPVTDNDFEDDFLAEAFRLDEADSEGPFIDDIWNGDLFVKVGGRELFCQCIKVSPNSPADNDERIRTALRSLSDISGTSDHEKRHISLDGFYLASDLKSILTGRLVGLINPSTISTQDCLQKLQGCMTKYSLVSLLQVLAPSVETQYLLFFPPSLKGLCGKFHLSPVSIHDSTLMVILLSAAIPEFGGIRRFDCLVGEVLLPISDWTAFYSRDAVSILGVPEWLLTFLADCRSYAIWPAVGSEQSLQTSLLRSIIRKYSFATESNWHSAVVHEAGIIFVHIGFLRRLRESFVVARMNEATIVQYGSDETVHCYNWGMKKLYHSGGLVTFTASTLLDHPLHVFNLLESVERRLEWDLYVIPSVLERAINTHYKDRKQALAAYDMGDFVFERILNAIQERTLMFASISSPPDDHPPVDLTDWNFLSVGPCTAREILEYCTTDMTEYVNLEETALLDKDIIPDLEGMATEPGIANKYRRYIVLTSESKKHDSLMVECIPITKFIFENAPSTVIKRPFTQVATSL</sequence>
<proteinExistence type="predicted"/>
<dbReference type="Pfam" id="PF00385">
    <property type="entry name" value="Chromo"/>
    <property type="match status" value="1"/>
</dbReference>
<dbReference type="SMART" id="SM00298">
    <property type="entry name" value="CHROMO"/>
    <property type="match status" value="1"/>
</dbReference>
<dbReference type="Proteomes" id="UP000812287">
    <property type="component" value="Unassembled WGS sequence"/>
</dbReference>
<feature type="region of interest" description="Disordered" evidence="1">
    <location>
        <begin position="111"/>
        <end position="176"/>
    </location>
</feature>
<dbReference type="AlphaFoldDB" id="A0A9P7W1J9"/>
<evidence type="ECO:0000256" key="1">
    <source>
        <dbReference type="SAM" id="MobiDB-lite"/>
    </source>
</evidence>
<feature type="compositionally biased region" description="Polar residues" evidence="1">
    <location>
        <begin position="154"/>
        <end position="168"/>
    </location>
</feature>
<reference evidence="3" key="1">
    <citation type="submission" date="2020-11" db="EMBL/GenBank/DDBJ databases">
        <title>Adaptations for nitrogen fixation in a non-lichenized fungal sporocarp promotes dispersal by wood-feeding termites.</title>
        <authorList>
            <consortium name="DOE Joint Genome Institute"/>
            <person name="Koch R.A."/>
            <person name="Yoon G."/>
            <person name="Arayal U."/>
            <person name="Lail K."/>
            <person name="Amirebrahimi M."/>
            <person name="Labutti K."/>
            <person name="Lipzen A."/>
            <person name="Riley R."/>
            <person name="Barry K."/>
            <person name="Henrissat B."/>
            <person name="Grigoriev I.V."/>
            <person name="Herr J.R."/>
            <person name="Aime M.C."/>
        </authorList>
    </citation>
    <scope>NUCLEOTIDE SEQUENCE</scope>
    <source>
        <strain evidence="3">MCA 3950</strain>
    </source>
</reference>
<name>A0A9P7W1J9_9AGAR</name>
<dbReference type="InterPro" id="IPR016197">
    <property type="entry name" value="Chromo-like_dom_sf"/>
</dbReference>
<dbReference type="CDD" id="cd18968">
    <property type="entry name" value="chromodomain"/>
    <property type="match status" value="1"/>
</dbReference>